<dbReference type="Proteomes" id="UP000832034">
    <property type="component" value="Chromosome"/>
</dbReference>
<dbReference type="InterPro" id="IPR050707">
    <property type="entry name" value="HTH_MetabolicPath_Reg"/>
</dbReference>
<keyword evidence="3" id="KW-0804">Transcription</keyword>
<dbReference type="InterPro" id="IPR005471">
    <property type="entry name" value="Tscrpt_reg_IclR_N"/>
</dbReference>
<name>A0ABY4EIQ1_VITST</name>
<reference evidence="6" key="2">
    <citation type="journal article" date="2022" name="Res Sq">
        <title>Evolution of multicellular longitudinally dividing oral cavity symbionts (Neisseriaceae).</title>
        <authorList>
            <person name="Nyongesa S."/>
            <person name="Weber P."/>
            <person name="Bernet E."/>
            <person name="Pullido F."/>
            <person name="Nieckarz M."/>
            <person name="Delaby M."/>
            <person name="Nieves C."/>
            <person name="Viehboeck T."/>
            <person name="Krause N."/>
            <person name="Rivera-Millot A."/>
            <person name="Nakamura A."/>
            <person name="Vischer N."/>
            <person name="VanNieuwenhze M."/>
            <person name="Brun Y."/>
            <person name="Cava F."/>
            <person name="Bulgheresi S."/>
            <person name="Veyrier F."/>
        </authorList>
    </citation>
    <scope>NUCLEOTIDE SEQUENCE</scope>
    <source>
        <strain evidence="6">SAG 1488-6</strain>
    </source>
</reference>
<dbReference type="SMART" id="SM00346">
    <property type="entry name" value="HTH_ICLR"/>
    <property type="match status" value="1"/>
</dbReference>
<dbReference type="Gene3D" id="3.30.450.40">
    <property type="match status" value="1"/>
</dbReference>
<dbReference type="Pfam" id="PF09339">
    <property type="entry name" value="HTH_IclR"/>
    <property type="match status" value="1"/>
</dbReference>
<keyword evidence="7" id="KW-1185">Reference proteome</keyword>
<dbReference type="SUPFAM" id="SSF46785">
    <property type="entry name" value="Winged helix' DNA-binding domain"/>
    <property type="match status" value="1"/>
</dbReference>
<evidence type="ECO:0000259" key="4">
    <source>
        <dbReference type="PROSITE" id="PS51077"/>
    </source>
</evidence>
<dbReference type="InterPro" id="IPR014757">
    <property type="entry name" value="Tscrpt_reg_IclR_C"/>
</dbReference>
<sequence length="258" mass="29176">MLDSLLNAIQYAEEHDDKQFVTALARGISLMSAFDNEMRPLTHQLLCEKSGLPKATVSRLLYTLMKLDFIRQQGHEYYLGANCFRLSHIAEEQRQFVQRCTPLMIELAQKHQISVSLATERNGKMYYLQSIRSPAKLTVQLSIGSEVPIVSTAIGRAHFIHQTTTEQQRILRQLPQSEGAIATFEEAKVFFEHNGYTVSDGEFSNDITAIAVPVWDSFEKSYAYSLNASVPRALIGEAELVEKNLKPLQQLAQRLSKI</sequence>
<organism evidence="6 7">
    <name type="scientific">Vitreoscilla stercoraria</name>
    <dbReference type="NCBI Taxonomy" id="61"/>
    <lineage>
        <taxon>Bacteria</taxon>
        <taxon>Pseudomonadati</taxon>
        <taxon>Pseudomonadota</taxon>
        <taxon>Betaproteobacteria</taxon>
        <taxon>Neisseriales</taxon>
        <taxon>Neisseriaceae</taxon>
        <taxon>Vitreoscilla</taxon>
    </lineage>
</organism>
<feature type="domain" description="IclR-ED" evidence="5">
    <location>
        <begin position="82"/>
        <end position="258"/>
    </location>
</feature>
<keyword evidence="1" id="KW-0805">Transcription regulation</keyword>
<dbReference type="PANTHER" id="PTHR30136:SF34">
    <property type="entry name" value="TRANSCRIPTIONAL REGULATOR"/>
    <property type="match status" value="1"/>
</dbReference>
<dbReference type="PROSITE" id="PS51078">
    <property type="entry name" value="ICLR_ED"/>
    <property type="match status" value="1"/>
</dbReference>
<feature type="domain" description="HTH iclR-type" evidence="4">
    <location>
        <begin position="21"/>
        <end position="81"/>
    </location>
</feature>
<dbReference type="Gene3D" id="1.10.10.10">
    <property type="entry name" value="Winged helix-like DNA-binding domain superfamily/Winged helix DNA-binding domain"/>
    <property type="match status" value="1"/>
</dbReference>
<dbReference type="SUPFAM" id="SSF55781">
    <property type="entry name" value="GAF domain-like"/>
    <property type="match status" value="1"/>
</dbReference>
<dbReference type="PANTHER" id="PTHR30136">
    <property type="entry name" value="HELIX-TURN-HELIX TRANSCRIPTIONAL REGULATOR, ICLR FAMILY"/>
    <property type="match status" value="1"/>
</dbReference>
<dbReference type="EMBL" id="CP091512">
    <property type="protein sequence ID" value="UOO93252.1"/>
    <property type="molecule type" value="Genomic_DNA"/>
</dbReference>
<protein>
    <submittedName>
        <fullName evidence="6">IclR family transcriptional regulator</fullName>
    </submittedName>
</protein>
<evidence type="ECO:0000259" key="5">
    <source>
        <dbReference type="PROSITE" id="PS51078"/>
    </source>
</evidence>
<proteinExistence type="predicted"/>
<gene>
    <name evidence="6" type="ORF">LVJ81_04265</name>
</gene>
<evidence type="ECO:0000313" key="6">
    <source>
        <dbReference type="EMBL" id="UOO93252.1"/>
    </source>
</evidence>
<reference evidence="6" key="1">
    <citation type="submission" date="2021-12" db="EMBL/GenBank/DDBJ databases">
        <authorList>
            <person name="Veyrier F.J."/>
        </authorList>
    </citation>
    <scope>NUCLEOTIDE SEQUENCE</scope>
    <source>
        <strain evidence="6">SAG 1488-6</strain>
    </source>
</reference>
<dbReference type="RefSeq" id="WP_019957589.1">
    <property type="nucleotide sequence ID" value="NZ_CP091512.1"/>
</dbReference>
<evidence type="ECO:0000256" key="1">
    <source>
        <dbReference type="ARBA" id="ARBA00023015"/>
    </source>
</evidence>
<evidence type="ECO:0000256" key="3">
    <source>
        <dbReference type="ARBA" id="ARBA00023163"/>
    </source>
</evidence>
<dbReference type="InterPro" id="IPR036390">
    <property type="entry name" value="WH_DNA-bd_sf"/>
</dbReference>
<accession>A0ABY4EIQ1</accession>
<dbReference type="InterPro" id="IPR036388">
    <property type="entry name" value="WH-like_DNA-bd_sf"/>
</dbReference>
<evidence type="ECO:0000313" key="7">
    <source>
        <dbReference type="Proteomes" id="UP000832034"/>
    </source>
</evidence>
<dbReference type="PROSITE" id="PS51077">
    <property type="entry name" value="HTH_ICLR"/>
    <property type="match status" value="1"/>
</dbReference>
<dbReference type="Pfam" id="PF01614">
    <property type="entry name" value="IclR_C"/>
    <property type="match status" value="1"/>
</dbReference>
<dbReference type="InterPro" id="IPR029016">
    <property type="entry name" value="GAF-like_dom_sf"/>
</dbReference>
<keyword evidence="2" id="KW-0238">DNA-binding</keyword>
<evidence type="ECO:0000256" key="2">
    <source>
        <dbReference type="ARBA" id="ARBA00023125"/>
    </source>
</evidence>